<keyword evidence="2" id="KW-1185">Reference proteome</keyword>
<dbReference type="PANTHER" id="PTHR43657">
    <property type="entry name" value="TRYPTOPHAN RNA-BINDING ATTENUATOR PROTEIN-LIKE PROTEIN"/>
    <property type="match status" value="1"/>
</dbReference>
<reference evidence="1 2" key="1">
    <citation type="submission" date="2023-03" db="EMBL/GenBank/DDBJ databases">
        <title>Thalassotalea loyana LMG 22536T draft genome sequence.</title>
        <authorList>
            <person name="Sawabe T."/>
        </authorList>
    </citation>
    <scope>NUCLEOTIDE SEQUENCE [LARGE SCALE GENOMIC DNA]</scope>
    <source>
        <strain evidence="1 2">LMG 22536</strain>
    </source>
</reference>
<dbReference type="InterPro" id="IPR036983">
    <property type="entry name" value="AIM24_sf"/>
</dbReference>
<accession>A0ABQ6HE54</accession>
<evidence type="ECO:0000313" key="2">
    <source>
        <dbReference type="Proteomes" id="UP001157134"/>
    </source>
</evidence>
<name>A0ABQ6HE54_9GAMM</name>
<dbReference type="InterPro" id="IPR002838">
    <property type="entry name" value="AIM24"/>
</dbReference>
<dbReference type="Pfam" id="PF01987">
    <property type="entry name" value="AIM24"/>
    <property type="match status" value="1"/>
</dbReference>
<dbReference type="InterPro" id="IPR016031">
    <property type="entry name" value="Trp_RNA-bd_attenuator-like_dom"/>
</dbReference>
<dbReference type="EMBL" id="BSSV01000004">
    <property type="protein sequence ID" value="GLX85852.1"/>
    <property type="molecule type" value="Genomic_DNA"/>
</dbReference>
<evidence type="ECO:0000313" key="1">
    <source>
        <dbReference type="EMBL" id="GLX85852.1"/>
    </source>
</evidence>
<dbReference type="SUPFAM" id="SSF51219">
    <property type="entry name" value="TRAP-like"/>
    <property type="match status" value="1"/>
</dbReference>
<dbReference type="NCBIfam" id="TIGR00266">
    <property type="entry name" value="TIGR00266 family protein"/>
    <property type="match status" value="1"/>
</dbReference>
<protein>
    <submittedName>
        <fullName evidence="1">TIGR00266 family protein</fullName>
    </submittedName>
</protein>
<dbReference type="PANTHER" id="PTHR43657:SF1">
    <property type="entry name" value="ALTERED INHERITANCE OF MITOCHONDRIA PROTEIN 24, MITOCHONDRIAL"/>
    <property type="match status" value="1"/>
</dbReference>
<organism evidence="1 2">
    <name type="scientific">Thalassotalea loyana</name>
    <dbReference type="NCBI Taxonomy" id="280483"/>
    <lineage>
        <taxon>Bacteria</taxon>
        <taxon>Pseudomonadati</taxon>
        <taxon>Pseudomonadota</taxon>
        <taxon>Gammaproteobacteria</taxon>
        <taxon>Alteromonadales</taxon>
        <taxon>Colwelliaceae</taxon>
        <taxon>Thalassotalea</taxon>
    </lineage>
</organism>
<dbReference type="RefSeq" id="WP_284298353.1">
    <property type="nucleotide sequence ID" value="NZ_BSSV01000004.1"/>
</dbReference>
<dbReference type="Gene3D" id="3.60.160.10">
    <property type="entry name" value="Mitochondrial biogenesis AIM24"/>
    <property type="match status" value="1"/>
</dbReference>
<comment type="caution">
    <text evidence="1">The sequence shown here is derived from an EMBL/GenBank/DDBJ whole genome shotgun (WGS) entry which is preliminary data.</text>
</comment>
<proteinExistence type="predicted"/>
<dbReference type="Proteomes" id="UP001157134">
    <property type="component" value="Unassembled WGS sequence"/>
</dbReference>
<gene>
    <name evidence="1" type="ORF">tloyanaT_21040</name>
</gene>
<sequence length="235" mass="25665">MKYEILGNDLQTLEITLDSEESIIAQAGSMYFMQEGIEFEAIAGDGNESNGFISNIMKTTRRAASGESAFFAKFNNYSIFDGKVAFASPYLGKIIPINLLEHDSSIICQRGAFLCGSVGTNIDIHFNKKIGTGIFGGEGFILQKIEGIGEIFLNTFGYVKQIELNNEEIKIDNGCLVAYSGDIEYGICTTGNIKNIIFGGEGLFLSTLKGTGTVWLQSLPIEKFKNCILQDALDK</sequence>